<feature type="transmembrane region" description="Helical" evidence="1">
    <location>
        <begin position="6"/>
        <end position="25"/>
    </location>
</feature>
<name>A0A3N2D178_9MICO</name>
<sequence length="234" mass="24985">MVTSSVLGTIGMNLGALLLVLFRGWAFRTRIYRPMLLNIGLSVLPVGVLLGGEIGVLALAWAGAPPWVVLATAVLVGLVWLLLLPNAAYLITELNLSHRREDDPVPQWYDILLVLTLAMSGVLNTVLNVFLATVLVVVVRYDDIEPLASGGASWAVAGVLVAVSFGIYLGRYLRLNSWDIVHPGSFLAKVRGHFSTARGIGDAVGFTLLCAVFLGLMYVVIVGPTIHSLVVSLG</sequence>
<feature type="transmembrane region" description="Helical" evidence="1">
    <location>
        <begin position="151"/>
        <end position="170"/>
    </location>
</feature>
<dbReference type="Proteomes" id="UP000275356">
    <property type="component" value="Unassembled WGS sequence"/>
</dbReference>
<dbReference type="AlphaFoldDB" id="A0A3N2D178"/>
<reference evidence="2 3" key="1">
    <citation type="submission" date="2018-11" db="EMBL/GenBank/DDBJ databases">
        <title>Sequencing the genomes of 1000 actinobacteria strains.</title>
        <authorList>
            <person name="Klenk H.-P."/>
        </authorList>
    </citation>
    <scope>NUCLEOTIDE SEQUENCE [LARGE SCALE GENOMIC DNA]</scope>
    <source>
        <strain evidence="2 3">DSM 13521</strain>
    </source>
</reference>
<gene>
    <name evidence="2" type="ORF">EDD28_2933</name>
</gene>
<dbReference type="EMBL" id="RKHQ01000002">
    <property type="protein sequence ID" value="ROR93517.1"/>
    <property type="molecule type" value="Genomic_DNA"/>
</dbReference>
<comment type="caution">
    <text evidence="2">The sequence shown here is derived from an EMBL/GenBank/DDBJ whole genome shotgun (WGS) entry which is preliminary data.</text>
</comment>
<protein>
    <submittedName>
        <fullName evidence="2">Putative membrane protein</fullName>
    </submittedName>
</protein>
<organism evidence="2 3">
    <name type="scientific">Salana multivorans</name>
    <dbReference type="NCBI Taxonomy" id="120377"/>
    <lineage>
        <taxon>Bacteria</taxon>
        <taxon>Bacillati</taxon>
        <taxon>Actinomycetota</taxon>
        <taxon>Actinomycetes</taxon>
        <taxon>Micrococcales</taxon>
        <taxon>Beutenbergiaceae</taxon>
        <taxon>Salana</taxon>
    </lineage>
</organism>
<keyword evidence="1" id="KW-0472">Membrane</keyword>
<feature type="transmembrane region" description="Helical" evidence="1">
    <location>
        <begin position="112"/>
        <end position="139"/>
    </location>
</feature>
<evidence type="ECO:0000256" key="1">
    <source>
        <dbReference type="SAM" id="Phobius"/>
    </source>
</evidence>
<dbReference type="OrthoDB" id="4540541at2"/>
<proteinExistence type="predicted"/>
<dbReference type="Pfam" id="PF07099">
    <property type="entry name" value="DUF1361"/>
    <property type="match status" value="1"/>
</dbReference>
<evidence type="ECO:0000313" key="2">
    <source>
        <dbReference type="EMBL" id="ROR93517.1"/>
    </source>
</evidence>
<keyword evidence="1" id="KW-1133">Transmembrane helix</keyword>
<feature type="transmembrane region" description="Helical" evidence="1">
    <location>
        <begin position="67"/>
        <end position="91"/>
    </location>
</feature>
<keyword evidence="1" id="KW-0812">Transmembrane</keyword>
<feature type="transmembrane region" description="Helical" evidence="1">
    <location>
        <begin position="203"/>
        <end position="226"/>
    </location>
</feature>
<accession>A0A3N2D178</accession>
<feature type="transmembrane region" description="Helical" evidence="1">
    <location>
        <begin position="37"/>
        <end position="61"/>
    </location>
</feature>
<dbReference type="RefSeq" id="WP_123740467.1">
    <property type="nucleotide sequence ID" value="NZ_CALFQU010000035.1"/>
</dbReference>
<evidence type="ECO:0000313" key="3">
    <source>
        <dbReference type="Proteomes" id="UP000275356"/>
    </source>
</evidence>
<keyword evidence="3" id="KW-1185">Reference proteome</keyword>
<dbReference type="InterPro" id="IPR009793">
    <property type="entry name" value="DUF1361"/>
</dbReference>